<proteinExistence type="predicted"/>
<dbReference type="Proteomes" id="UP000759537">
    <property type="component" value="Unassembled WGS sequence"/>
</dbReference>
<gene>
    <name evidence="2" type="ORF">DFH94DRAFT_686704</name>
</gene>
<dbReference type="OrthoDB" id="3205748at2759"/>
<dbReference type="EMBL" id="WHVB01000066">
    <property type="protein sequence ID" value="KAF8463759.1"/>
    <property type="molecule type" value="Genomic_DNA"/>
</dbReference>
<feature type="compositionally biased region" description="Basic and acidic residues" evidence="1">
    <location>
        <begin position="10"/>
        <end position="19"/>
    </location>
</feature>
<evidence type="ECO:0000313" key="2">
    <source>
        <dbReference type="EMBL" id="KAF8463759.1"/>
    </source>
</evidence>
<dbReference type="AlphaFoldDB" id="A0A9P5JV76"/>
<accession>A0A9P5JV76</accession>
<reference evidence="2" key="1">
    <citation type="submission" date="2019-10" db="EMBL/GenBank/DDBJ databases">
        <authorList>
            <consortium name="DOE Joint Genome Institute"/>
            <person name="Kuo A."/>
            <person name="Miyauchi S."/>
            <person name="Kiss E."/>
            <person name="Drula E."/>
            <person name="Kohler A."/>
            <person name="Sanchez-Garcia M."/>
            <person name="Andreopoulos B."/>
            <person name="Barry K.W."/>
            <person name="Bonito G."/>
            <person name="Buee M."/>
            <person name="Carver A."/>
            <person name="Chen C."/>
            <person name="Cichocki N."/>
            <person name="Clum A."/>
            <person name="Culley D."/>
            <person name="Crous P.W."/>
            <person name="Fauchery L."/>
            <person name="Girlanda M."/>
            <person name="Hayes R."/>
            <person name="Keri Z."/>
            <person name="LaButti K."/>
            <person name="Lipzen A."/>
            <person name="Lombard V."/>
            <person name="Magnuson J."/>
            <person name="Maillard F."/>
            <person name="Morin E."/>
            <person name="Murat C."/>
            <person name="Nolan M."/>
            <person name="Ohm R."/>
            <person name="Pangilinan J."/>
            <person name="Pereira M."/>
            <person name="Perotto S."/>
            <person name="Peter M."/>
            <person name="Riley R."/>
            <person name="Sitrit Y."/>
            <person name="Stielow B."/>
            <person name="Szollosi G."/>
            <person name="Zifcakova L."/>
            <person name="Stursova M."/>
            <person name="Spatafora J.W."/>
            <person name="Tedersoo L."/>
            <person name="Vaario L.-M."/>
            <person name="Yamada A."/>
            <person name="Yan M."/>
            <person name="Wang P."/>
            <person name="Xu J."/>
            <person name="Bruns T."/>
            <person name="Baldrian P."/>
            <person name="Vilgalys R."/>
            <person name="Henrissat B."/>
            <person name="Grigoriev I.V."/>
            <person name="Hibbett D."/>
            <person name="Nagy L.G."/>
            <person name="Martin F.M."/>
        </authorList>
    </citation>
    <scope>NUCLEOTIDE SEQUENCE</scope>
    <source>
        <strain evidence="2">Prilba</strain>
    </source>
</reference>
<feature type="region of interest" description="Disordered" evidence="1">
    <location>
        <begin position="1"/>
        <end position="42"/>
    </location>
</feature>
<feature type="region of interest" description="Disordered" evidence="1">
    <location>
        <begin position="136"/>
        <end position="169"/>
    </location>
</feature>
<name>A0A9P5JV76_9AGAM</name>
<reference evidence="2" key="2">
    <citation type="journal article" date="2020" name="Nat. Commun.">
        <title>Large-scale genome sequencing of mycorrhizal fungi provides insights into the early evolution of symbiotic traits.</title>
        <authorList>
            <person name="Miyauchi S."/>
            <person name="Kiss E."/>
            <person name="Kuo A."/>
            <person name="Drula E."/>
            <person name="Kohler A."/>
            <person name="Sanchez-Garcia M."/>
            <person name="Morin E."/>
            <person name="Andreopoulos B."/>
            <person name="Barry K.W."/>
            <person name="Bonito G."/>
            <person name="Buee M."/>
            <person name="Carver A."/>
            <person name="Chen C."/>
            <person name="Cichocki N."/>
            <person name="Clum A."/>
            <person name="Culley D."/>
            <person name="Crous P.W."/>
            <person name="Fauchery L."/>
            <person name="Girlanda M."/>
            <person name="Hayes R.D."/>
            <person name="Keri Z."/>
            <person name="LaButti K."/>
            <person name="Lipzen A."/>
            <person name="Lombard V."/>
            <person name="Magnuson J."/>
            <person name="Maillard F."/>
            <person name="Murat C."/>
            <person name="Nolan M."/>
            <person name="Ohm R.A."/>
            <person name="Pangilinan J."/>
            <person name="Pereira M.F."/>
            <person name="Perotto S."/>
            <person name="Peter M."/>
            <person name="Pfister S."/>
            <person name="Riley R."/>
            <person name="Sitrit Y."/>
            <person name="Stielow J.B."/>
            <person name="Szollosi G."/>
            <person name="Zifcakova L."/>
            <person name="Stursova M."/>
            <person name="Spatafora J.W."/>
            <person name="Tedersoo L."/>
            <person name="Vaario L.M."/>
            <person name="Yamada A."/>
            <person name="Yan M."/>
            <person name="Wang P."/>
            <person name="Xu J."/>
            <person name="Bruns T."/>
            <person name="Baldrian P."/>
            <person name="Vilgalys R."/>
            <person name="Dunand C."/>
            <person name="Henrissat B."/>
            <person name="Grigoriev I.V."/>
            <person name="Hibbett D."/>
            <person name="Nagy L.G."/>
            <person name="Martin F.M."/>
        </authorList>
    </citation>
    <scope>NUCLEOTIDE SEQUENCE</scope>
    <source>
        <strain evidence="2">Prilba</strain>
    </source>
</reference>
<keyword evidence="3" id="KW-1185">Reference proteome</keyword>
<comment type="caution">
    <text evidence="2">The sequence shown here is derived from an EMBL/GenBank/DDBJ whole genome shotgun (WGS) entry which is preliminary data.</text>
</comment>
<evidence type="ECO:0000313" key="3">
    <source>
        <dbReference type="Proteomes" id="UP000759537"/>
    </source>
</evidence>
<protein>
    <submittedName>
        <fullName evidence="2">Uncharacterized protein</fullName>
    </submittedName>
</protein>
<sequence length="169" mass="19237">MSLFMNRTGEVNRQKRKQDEAEEPPVQPPSACREQAPSNGILKDTADSDTFKDGHALFNALCSTVKCQENVIFNGNYTIAKDPLVGSKERVKMMAHEVWKVTGYRFINSVKDHPPINEGHKTRFWCCQDEAKKKKARPSCKPDVKHRDHVGMESVRNGGPYRPIRLVQE</sequence>
<organism evidence="2 3">
    <name type="scientific">Russula ochroleuca</name>
    <dbReference type="NCBI Taxonomy" id="152965"/>
    <lineage>
        <taxon>Eukaryota</taxon>
        <taxon>Fungi</taxon>
        <taxon>Dikarya</taxon>
        <taxon>Basidiomycota</taxon>
        <taxon>Agaricomycotina</taxon>
        <taxon>Agaricomycetes</taxon>
        <taxon>Russulales</taxon>
        <taxon>Russulaceae</taxon>
        <taxon>Russula</taxon>
    </lineage>
</organism>
<feature type="compositionally biased region" description="Basic and acidic residues" evidence="1">
    <location>
        <begin position="140"/>
        <end position="151"/>
    </location>
</feature>
<evidence type="ECO:0000256" key="1">
    <source>
        <dbReference type="SAM" id="MobiDB-lite"/>
    </source>
</evidence>